<dbReference type="Gene3D" id="2.40.50.100">
    <property type="match status" value="1"/>
</dbReference>
<feature type="compositionally biased region" description="Polar residues" evidence="3">
    <location>
        <begin position="218"/>
        <end position="237"/>
    </location>
</feature>
<dbReference type="CDD" id="cd06849">
    <property type="entry name" value="lipoyl_domain"/>
    <property type="match status" value="1"/>
</dbReference>
<organism evidence="5 6">
    <name type="scientific">Seminavis robusta</name>
    <dbReference type="NCBI Taxonomy" id="568900"/>
    <lineage>
        <taxon>Eukaryota</taxon>
        <taxon>Sar</taxon>
        <taxon>Stramenopiles</taxon>
        <taxon>Ochrophyta</taxon>
        <taxon>Bacillariophyta</taxon>
        <taxon>Bacillariophyceae</taxon>
        <taxon>Bacillariophycidae</taxon>
        <taxon>Naviculales</taxon>
        <taxon>Naviculaceae</taxon>
        <taxon>Seminavis</taxon>
    </lineage>
</organism>
<evidence type="ECO:0000256" key="3">
    <source>
        <dbReference type="SAM" id="MobiDB-lite"/>
    </source>
</evidence>
<evidence type="ECO:0000259" key="4">
    <source>
        <dbReference type="PROSITE" id="PS50968"/>
    </source>
</evidence>
<dbReference type="SUPFAM" id="SSF51230">
    <property type="entry name" value="Single hybrid motif"/>
    <property type="match status" value="1"/>
</dbReference>
<feature type="domain" description="Lipoyl-binding" evidence="4">
    <location>
        <begin position="47"/>
        <end position="125"/>
    </location>
</feature>
<dbReference type="GO" id="GO:0045254">
    <property type="term" value="C:pyruvate dehydrogenase complex"/>
    <property type="evidence" value="ECO:0007669"/>
    <property type="project" value="InterPro"/>
</dbReference>
<proteinExistence type="predicted"/>
<evidence type="ECO:0000313" key="6">
    <source>
        <dbReference type="Proteomes" id="UP001153069"/>
    </source>
</evidence>
<dbReference type="Pfam" id="PF00364">
    <property type="entry name" value="Biotin_lipoyl"/>
    <property type="match status" value="1"/>
</dbReference>
<dbReference type="OrthoDB" id="537444at2759"/>
<dbReference type="InterPro" id="IPR045257">
    <property type="entry name" value="E2/Pdx1"/>
</dbReference>
<dbReference type="AlphaFoldDB" id="A0A9N8DC90"/>
<dbReference type="InterPro" id="IPR000089">
    <property type="entry name" value="Biotin_lipoyl"/>
</dbReference>
<sequence length="237" mass="24267">MASLVARSFARRPLAAAAATRLGVSSRQFAAFSRTIPIFNEDELPYHIVVGMPALSPTMEAGSLAEWYVKEGDSFIAGDSLAKIETDKASIDFEAQDDGYVAKLLAEAGGSDEITVGVPIMVTVEEEEDITAFADYKAPAAAPAPAAPAKEEAVAPPPPPPAPKVEAAVAPAAATPPPPAPAATPPPPAPAADAPASVAAIAKGWGQLAKDSPLAKTLSKQQTQYIESYGTTGQVPL</sequence>
<name>A0A9N8DC90_9STRA</name>
<accession>A0A9N8DC90</accession>
<dbReference type="PROSITE" id="PS00189">
    <property type="entry name" value="LIPOYL"/>
    <property type="match status" value="1"/>
</dbReference>
<dbReference type="InterPro" id="IPR011053">
    <property type="entry name" value="Single_hybrid_motif"/>
</dbReference>
<dbReference type="PANTHER" id="PTHR23151">
    <property type="entry name" value="DIHYDROLIPOAMIDE ACETYL/SUCCINYL-TRANSFERASE-RELATED"/>
    <property type="match status" value="1"/>
</dbReference>
<protein>
    <submittedName>
        <fullName evidence="5">Acetyltransferase component of pyruvate dehydrogenase complex, mitochondrial</fullName>
    </submittedName>
</protein>
<dbReference type="GO" id="GO:0006086">
    <property type="term" value="P:pyruvate decarboxylation to acetyl-CoA"/>
    <property type="evidence" value="ECO:0007669"/>
    <property type="project" value="InterPro"/>
</dbReference>
<dbReference type="Proteomes" id="UP001153069">
    <property type="component" value="Unassembled WGS sequence"/>
</dbReference>
<feature type="compositionally biased region" description="Pro residues" evidence="3">
    <location>
        <begin position="174"/>
        <end position="190"/>
    </location>
</feature>
<feature type="region of interest" description="Disordered" evidence="3">
    <location>
        <begin position="215"/>
        <end position="237"/>
    </location>
</feature>
<dbReference type="FunFam" id="2.40.50.100:FF:000010">
    <property type="entry name" value="Acetyltransferase component of pyruvate dehydrogenase complex"/>
    <property type="match status" value="1"/>
</dbReference>
<dbReference type="GO" id="GO:0004742">
    <property type="term" value="F:dihydrolipoyllysine-residue acetyltransferase activity"/>
    <property type="evidence" value="ECO:0007669"/>
    <property type="project" value="TreeGrafter"/>
</dbReference>
<dbReference type="EMBL" id="CAICTM010000053">
    <property type="protein sequence ID" value="CAB9499125.1"/>
    <property type="molecule type" value="Genomic_DNA"/>
</dbReference>
<comment type="caution">
    <text evidence="5">The sequence shown here is derived from an EMBL/GenBank/DDBJ whole genome shotgun (WGS) entry which is preliminary data.</text>
</comment>
<feature type="region of interest" description="Disordered" evidence="3">
    <location>
        <begin position="147"/>
        <end position="196"/>
    </location>
</feature>
<keyword evidence="6" id="KW-1185">Reference proteome</keyword>
<gene>
    <name evidence="5" type="ORF">SEMRO_54_G031840.1</name>
</gene>
<reference evidence="5" key="1">
    <citation type="submission" date="2020-06" db="EMBL/GenBank/DDBJ databases">
        <authorList>
            <consortium name="Plant Systems Biology data submission"/>
        </authorList>
    </citation>
    <scope>NUCLEOTIDE SEQUENCE</scope>
    <source>
        <strain evidence="5">D6</strain>
    </source>
</reference>
<keyword evidence="5" id="KW-0670">Pyruvate</keyword>
<dbReference type="InterPro" id="IPR003016">
    <property type="entry name" value="2-oxoA_DH_lipoyl-BS"/>
</dbReference>
<dbReference type="PANTHER" id="PTHR23151:SF90">
    <property type="entry name" value="DIHYDROLIPOYLLYSINE-RESIDUE ACETYLTRANSFERASE COMPONENT OF PYRUVATE DEHYDROGENASE COMPLEX, MITOCHONDRIAL-RELATED"/>
    <property type="match status" value="1"/>
</dbReference>
<dbReference type="PROSITE" id="PS50968">
    <property type="entry name" value="BIOTINYL_LIPOYL"/>
    <property type="match status" value="1"/>
</dbReference>
<evidence type="ECO:0000256" key="2">
    <source>
        <dbReference type="ARBA" id="ARBA00022946"/>
    </source>
</evidence>
<keyword evidence="1" id="KW-0450">Lipoyl</keyword>
<evidence type="ECO:0000313" key="5">
    <source>
        <dbReference type="EMBL" id="CAB9499125.1"/>
    </source>
</evidence>
<evidence type="ECO:0000256" key="1">
    <source>
        <dbReference type="ARBA" id="ARBA00022823"/>
    </source>
</evidence>
<feature type="compositionally biased region" description="Low complexity" evidence="3">
    <location>
        <begin position="164"/>
        <end position="173"/>
    </location>
</feature>
<keyword evidence="2" id="KW-0809">Transit peptide</keyword>